<keyword evidence="3" id="KW-1185">Reference proteome</keyword>
<evidence type="ECO:0000256" key="1">
    <source>
        <dbReference type="SAM" id="MobiDB-lite"/>
    </source>
</evidence>
<dbReference type="OrthoDB" id="20507at2759"/>
<feature type="compositionally biased region" description="Polar residues" evidence="1">
    <location>
        <begin position="221"/>
        <end position="240"/>
    </location>
</feature>
<feature type="region of interest" description="Disordered" evidence="1">
    <location>
        <begin position="216"/>
        <end position="240"/>
    </location>
</feature>
<dbReference type="FunCoup" id="A0A1W4XMV8">
    <property type="interactions" value="2034"/>
</dbReference>
<feature type="region of interest" description="Disordered" evidence="1">
    <location>
        <begin position="354"/>
        <end position="388"/>
    </location>
</feature>
<dbReference type="GO" id="GO:0005634">
    <property type="term" value="C:nucleus"/>
    <property type="evidence" value="ECO:0007669"/>
    <property type="project" value="TreeGrafter"/>
</dbReference>
<dbReference type="Proteomes" id="UP000192223">
    <property type="component" value="Unplaced"/>
</dbReference>
<dbReference type="STRING" id="224129.A0A1W4XMV8"/>
<feature type="domain" description="G patch" evidence="2">
    <location>
        <begin position="32"/>
        <end position="114"/>
    </location>
</feature>
<dbReference type="GO" id="GO:0006397">
    <property type="term" value="P:mRNA processing"/>
    <property type="evidence" value="ECO:0007669"/>
    <property type="project" value="InterPro"/>
</dbReference>
<feature type="compositionally biased region" description="Basic residues" evidence="1">
    <location>
        <begin position="696"/>
        <end position="722"/>
    </location>
</feature>
<dbReference type="GeneID" id="108742944"/>
<sequence>MSDSEEEPFCNYYGTPLQPYDEDAFPKKRPITVEEQVAKDAQGRRRFHGAFTGGFSAGFFNTVGSLEGWTPSEFRSSRNDKAKNVAQAPTDFMDDEDVGEFGIAPQIIQATKDYTSSNKRKKEIFSSGPIPGQPVLQSLIESSTETIGYYILKNMTIKQKKQMRQELEESKSQTRVYGCEMPKDVENIEGVFKETYNLPDIYKHYLQNSKSNSAGLGHSGLNDSRSISGSSQSHLSMTDKNNKKISISGQAFGVGAFEEEDEDIYSKDDMTKYDFELTNEKHEIKTVRQSLGDFVLSNTPLVFKNNFPPPIIPSSFTGKHNVKRSRFEPLPEDKIKEKQYLPKRKDINASVRAKYLGDSSDNRDEHNDVSSSSRSSEPSSIDVKDESEVSKSDFKMSNLLFDKFVTASQSDEHVTSKESTEILHGNKEMHDAVRLKMFGPLTRITSTWQPCSLLCKRFNVPEPQFRDDNSAQSTKRKKHLIFEYQKHAEQLPTMSGISSSSTFHEKIVVKQEISEKIEEEIPVKSTEEDPVNVETSADNEEKDVNNSLPLIKNYNEKIDVSKQVDLFKAVFLSSSESESEDDEAEKQNRLKEVRESILSESLLPKIKPTTKGILSDIDFSSLNNDNKIVENNTEEKDKNEQKDDNVTTSHESFKSDDNNSYGPQLPNKKADFKSHTYSRATAIDDDSDEWVEKQDKPKKHKKHKKKHKKEKSKGKREHKSKY</sequence>
<feature type="compositionally biased region" description="Basic and acidic residues" evidence="1">
    <location>
        <begin position="325"/>
        <end position="342"/>
    </location>
</feature>
<proteinExistence type="predicted"/>
<evidence type="ECO:0000313" key="3">
    <source>
        <dbReference type="Proteomes" id="UP000192223"/>
    </source>
</evidence>
<organism evidence="3 4">
    <name type="scientific">Agrilus planipennis</name>
    <name type="common">Emerald ash borer</name>
    <name type="synonym">Agrilus marcopoli</name>
    <dbReference type="NCBI Taxonomy" id="224129"/>
    <lineage>
        <taxon>Eukaryota</taxon>
        <taxon>Metazoa</taxon>
        <taxon>Ecdysozoa</taxon>
        <taxon>Arthropoda</taxon>
        <taxon>Hexapoda</taxon>
        <taxon>Insecta</taxon>
        <taxon>Pterygota</taxon>
        <taxon>Neoptera</taxon>
        <taxon>Endopterygota</taxon>
        <taxon>Coleoptera</taxon>
        <taxon>Polyphaga</taxon>
        <taxon>Elateriformia</taxon>
        <taxon>Buprestoidea</taxon>
        <taxon>Buprestidae</taxon>
        <taxon>Agrilinae</taxon>
        <taxon>Agrilus</taxon>
    </lineage>
</organism>
<dbReference type="GO" id="GO:0003723">
    <property type="term" value="F:RNA binding"/>
    <property type="evidence" value="ECO:0007669"/>
    <property type="project" value="TreeGrafter"/>
</dbReference>
<dbReference type="KEGG" id="apln:108742944"/>
<dbReference type="AlphaFoldDB" id="A0A1W4XMV8"/>
<dbReference type="RefSeq" id="XP_018333813.1">
    <property type="nucleotide sequence ID" value="XM_018478311.1"/>
</dbReference>
<evidence type="ECO:0000259" key="2">
    <source>
        <dbReference type="Pfam" id="PF07713"/>
    </source>
</evidence>
<dbReference type="InterPro" id="IPR011666">
    <property type="entry name" value="DUF1604"/>
</dbReference>
<reference evidence="4" key="1">
    <citation type="submission" date="2025-08" db="UniProtKB">
        <authorList>
            <consortium name="RefSeq"/>
        </authorList>
    </citation>
    <scope>IDENTIFICATION</scope>
    <source>
        <tissue evidence="4">Entire body</tissue>
    </source>
</reference>
<gene>
    <name evidence="4" type="primary">LOC108742944</name>
</gene>
<feature type="compositionally biased region" description="Basic and acidic residues" evidence="1">
    <location>
        <begin position="633"/>
        <end position="657"/>
    </location>
</feature>
<name>A0A1W4XMV8_AGRPL</name>
<feature type="region of interest" description="Disordered" evidence="1">
    <location>
        <begin position="623"/>
        <end position="722"/>
    </location>
</feature>
<feature type="region of interest" description="Disordered" evidence="1">
    <location>
        <begin position="520"/>
        <end position="544"/>
    </location>
</feature>
<dbReference type="InParanoid" id="A0A1W4XMV8"/>
<feature type="compositionally biased region" description="Low complexity" evidence="1">
    <location>
        <begin position="370"/>
        <end position="380"/>
    </location>
</feature>
<feature type="region of interest" description="Disordered" evidence="1">
    <location>
        <begin position="323"/>
        <end position="342"/>
    </location>
</feature>
<accession>A0A1W4XMV8</accession>
<dbReference type="PANTHER" id="PTHR13384">
    <property type="entry name" value="G PATCH DOMAIN-CONTAINING PROTEIN 1"/>
    <property type="match status" value="1"/>
</dbReference>
<dbReference type="Pfam" id="PF07713">
    <property type="entry name" value="DUF1604"/>
    <property type="match status" value="1"/>
</dbReference>
<protein>
    <submittedName>
        <fullName evidence="4">G patch domain-containing protein 1</fullName>
    </submittedName>
</protein>
<evidence type="ECO:0000313" key="4">
    <source>
        <dbReference type="RefSeq" id="XP_018333813.1"/>
    </source>
</evidence>
<dbReference type="PANTHER" id="PTHR13384:SF19">
    <property type="entry name" value="G PATCH DOMAIN-CONTAINING PROTEIN 1"/>
    <property type="match status" value="1"/>
</dbReference>